<evidence type="ECO:0000313" key="2">
    <source>
        <dbReference type="Proteomes" id="UP000233556"/>
    </source>
</evidence>
<reference evidence="2" key="2">
    <citation type="submission" date="2017-12" db="EMBL/GenBank/DDBJ databases">
        <title>Genome sequence of the Bar-tailed Godwit (Limosa lapponica baueri).</title>
        <authorList>
            <person name="Lima N.C.B."/>
            <person name="Parody-Merino A.M."/>
            <person name="Battley P.F."/>
            <person name="Fidler A.E."/>
            <person name="Prosdocimi F."/>
        </authorList>
    </citation>
    <scope>NUCLEOTIDE SEQUENCE [LARGE SCALE GENOMIC DNA]</scope>
</reference>
<keyword evidence="2" id="KW-1185">Reference proteome</keyword>
<dbReference type="Proteomes" id="UP000233556">
    <property type="component" value="Unassembled WGS sequence"/>
</dbReference>
<reference evidence="2" key="1">
    <citation type="submission" date="2017-11" db="EMBL/GenBank/DDBJ databases">
        <authorList>
            <person name="Lima N.C."/>
            <person name="Parody-Merino A.M."/>
            <person name="Battley P.F."/>
            <person name="Fidler A.E."/>
            <person name="Prosdocimi F."/>
        </authorList>
    </citation>
    <scope>NUCLEOTIDE SEQUENCE [LARGE SCALE GENOMIC DNA]</scope>
</reference>
<keyword evidence="1" id="KW-0695">RNA-directed DNA polymerase</keyword>
<evidence type="ECO:0000313" key="1">
    <source>
        <dbReference type="EMBL" id="PKU37794.1"/>
    </source>
</evidence>
<gene>
    <name evidence="1" type="ORF">llap_11900</name>
</gene>
<organism evidence="1 2">
    <name type="scientific">Limosa lapponica baueri</name>
    <dbReference type="NCBI Taxonomy" id="1758121"/>
    <lineage>
        <taxon>Eukaryota</taxon>
        <taxon>Metazoa</taxon>
        <taxon>Chordata</taxon>
        <taxon>Craniata</taxon>
        <taxon>Vertebrata</taxon>
        <taxon>Euteleostomi</taxon>
        <taxon>Archelosauria</taxon>
        <taxon>Archosauria</taxon>
        <taxon>Dinosauria</taxon>
        <taxon>Saurischia</taxon>
        <taxon>Theropoda</taxon>
        <taxon>Coelurosauria</taxon>
        <taxon>Aves</taxon>
        <taxon>Neognathae</taxon>
        <taxon>Neoaves</taxon>
        <taxon>Charadriiformes</taxon>
        <taxon>Scolopacidae</taxon>
        <taxon>Limosa</taxon>
    </lineage>
</organism>
<sequence length="72" mass="7964">MAEERLEKCYVSIASGEAGHQDLKTLRKDGSDLDEGIKCTLRKFADDTKLGENVDLLEGRKGLQRDLDGLVV</sequence>
<dbReference type="OrthoDB" id="419189at2759"/>
<proteinExistence type="predicted"/>
<keyword evidence="1" id="KW-0808">Transferase</keyword>
<dbReference type="EMBL" id="KZ506982">
    <property type="protein sequence ID" value="PKU37794.1"/>
    <property type="molecule type" value="Genomic_DNA"/>
</dbReference>
<dbReference type="GO" id="GO:0003964">
    <property type="term" value="F:RNA-directed DNA polymerase activity"/>
    <property type="evidence" value="ECO:0007669"/>
    <property type="project" value="UniProtKB-KW"/>
</dbReference>
<dbReference type="AlphaFoldDB" id="A0A2I0TVF6"/>
<keyword evidence="1" id="KW-0548">Nucleotidyltransferase</keyword>
<accession>A0A2I0TVF6</accession>
<name>A0A2I0TVF6_LIMLA</name>
<protein>
    <submittedName>
        <fullName evidence="1">Rna-directed dna polymerase from mobile element jockey-like</fullName>
    </submittedName>
</protein>